<dbReference type="STRING" id="589865.DaAHT2_1011"/>
<evidence type="ECO:0000313" key="5">
    <source>
        <dbReference type="Proteomes" id="UP000001508"/>
    </source>
</evidence>
<dbReference type="SUPFAM" id="SSF56672">
    <property type="entry name" value="DNA/RNA polymerases"/>
    <property type="match status" value="1"/>
</dbReference>
<proteinExistence type="inferred from homology"/>
<dbReference type="AlphaFoldDB" id="D6Z2D6"/>
<dbReference type="CDD" id="cd01651">
    <property type="entry name" value="RT_G2_intron"/>
    <property type="match status" value="1"/>
</dbReference>
<dbReference type="InterPro" id="IPR043502">
    <property type="entry name" value="DNA/RNA_pol_sf"/>
</dbReference>
<name>D6Z2D6_DESAT</name>
<keyword evidence="2" id="KW-0175">Coiled coil</keyword>
<dbReference type="InterPro" id="IPR051083">
    <property type="entry name" value="GrpII_Intron_Splice-Mob/Def"/>
</dbReference>
<evidence type="ECO:0000256" key="2">
    <source>
        <dbReference type="SAM" id="Coils"/>
    </source>
</evidence>
<dbReference type="EMBL" id="CP001940">
    <property type="protein sequence ID" value="ADH85711.1"/>
    <property type="molecule type" value="Genomic_DNA"/>
</dbReference>
<keyword evidence="4" id="KW-0695">RNA-directed DNA polymerase</keyword>
<dbReference type="PANTHER" id="PTHR34047">
    <property type="entry name" value="NUCLEAR INTRON MATURASE 1, MITOCHONDRIAL-RELATED"/>
    <property type="match status" value="1"/>
</dbReference>
<keyword evidence="4" id="KW-0548">Nucleotidyltransferase</keyword>
<dbReference type="Pfam" id="PF00078">
    <property type="entry name" value="RVT_1"/>
    <property type="match status" value="1"/>
</dbReference>
<dbReference type="HOGENOM" id="CLU_038920_0_0_7"/>
<feature type="domain" description="Reverse transcriptase" evidence="3">
    <location>
        <begin position="35"/>
        <end position="328"/>
    </location>
</feature>
<reference evidence="5" key="1">
    <citation type="submission" date="2010-02" db="EMBL/GenBank/DDBJ databases">
        <title>Complete sequence of Desulfurivibrio alkaliphilus AHT2.</title>
        <authorList>
            <consortium name="US DOE Joint Genome Institute"/>
            <person name="Pitluck S."/>
            <person name="Chertkov O."/>
            <person name="Detter J.C."/>
            <person name="Han C."/>
            <person name="Tapia R."/>
            <person name="Larimer F."/>
            <person name="Land M."/>
            <person name="Hauser L."/>
            <person name="Kyrpides N."/>
            <person name="Mikhailova N."/>
            <person name="Sorokin D.Y."/>
            <person name="Muyzer G."/>
            <person name="Woyke T."/>
        </authorList>
    </citation>
    <scope>NUCLEOTIDE SEQUENCE [LARGE SCALE GENOMIC DNA]</scope>
    <source>
        <strain evidence="5">DSM 19089 / UNIQEM U267 / AHT2</strain>
    </source>
</reference>
<dbReference type="GO" id="GO:0003964">
    <property type="term" value="F:RNA-directed DNA polymerase activity"/>
    <property type="evidence" value="ECO:0007669"/>
    <property type="project" value="UniProtKB-KW"/>
</dbReference>
<evidence type="ECO:0000256" key="1">
    <source>
        <dbReference type="ARBA" id="ARBA00034120"/>
    </source>
</evidence>
<protein>
    <submittedName>
        <fullName evidence="4">RNA-directed DNA polymerase (Reverse transcriptase)</fullName>
    </submittedName>
</protein>
<accession>D6Z2D6</accession>
<dbReference type="PANTHER" id="PTHR34047:SF8">
    <property type="entry name" value="PROTEIN YKFC"/>
    <property type="match status" value="1"/>
</dbReference>
<dbReference type="InParanoid" id="D6Z2D6"/>
<evidence type="ECO:0000259" key="3">
    <source>
        <dbReference type="PROSITE" id="PS50878"/>
    </source>
</evidence>
<dbReference type="NCBIfam" id="NF041746">
    <property type="entry name" value="Drt2"/>
    <property type="match status" value="1"/>
</dbReference>
<dbReference type="InterPro" id="IPR000477">
    <property type="entry name" value="RT_dom"/>
</dbReference>
<dbReference type="PROSITE" id="PS50878">
    <property type="entry name" value="RT_POL"/>
    <property type="match status" value="1"/>
</dbReference>
<dbReference type="OrthoDB" id="5366084at2"/>
<evidence type="ECO:0000313" key="4">
    <source>
        <dbReference type="EMBL" id="ADH85711.1"/>
    </source>
</evidence>
<keyword evidence="5" id="KW-1185">Reference proteome</keyword>
<organism evidence="4 5">
    <name type="scientific">Desulfurivibrio alkaliphilus (strain DSM 19089 / UNIQEM U267 / AHT2)</name>
    <dbReference type="NCBI Taxonomy" id="589865"/>
    <lineage>
        <taxon>Bacteria</taxon>
        <taxon>Pseudomonadati</taxon>
        <taxon>Thermodesulfobacteriota</taxon>
        <taxon>Desulfobulbia</taxon>
        <taxon>Desulfobulbales</taxon>
        <taxon>Desulfobulbaceae</taxon>
        <taxon>Desulfurivibrio</taxon>
    </lineage>
</organism>
<gene>
    <name evidence="4" type="ordered locus">DaAHT2_1011</name>
</gene>
<dbReference type="eggNOG" id="COG3344">
    <property type="taxonomic scope" value="Bacteria"/>
</dbReference>
<keyword evidence="4" id="KW-0808">Transferase</keyword>
<comment type="similarity">
    <text evidence="1">Belongs to the bacterial reverse transcriptase family.</text>
</comment>
<sequence length="425" mass="49675">MRSQDHPWYKSRGYIHFDLPIGVRQAEAIATSPKRVKRHSFYPFIAYEIKSKKVRKGEDGKSLAIKEKKRPVSYASHVDSHIYTYYTYMLNEAYEKFIKDIGVEENVMAFRKLGKSNIDFANDAFNKIIERQFCAAIAFDIEGFFDNLNHSILKESWSRVLGLKKLPDDHYNVFKSLTKFSKVYKDPLYEAFAISKNNPKKKNKRVCEPRDFRKVVRKNGLVEVNNTQKGIPQGSPISALLSNIYMVEFDQIVSSVMGEINGCYLRYCDDILCIVPLARKNEIIDRINKEIKKLNLNINTDKTKTSEYRVVKGQLTCDKPLQYLGFVFDGHHKLIRSAALARFSERMKSGVRLAKLTRIKYNRVRIRKGQPRQDVYKRKIYERYSHLGQRNFIRYGLRCAETMGSSAIKKQLKPFWARLQEEIEK</sequence>
<dbReference type="KEGG" id="dak:DaAHT2_1011"/>
<dbReference type="Proteomes" id="UP000001508">
    <property type="component" value="Chromosome"/>
</dbReference>
<feature type="coiled-coil region" evidence="2">
    <location>
        <begin position="277"/>
        <end position="304"/>
    </location>
</feature>